<keyword evidence="3" id="KW-1185">Reference proteome</keyword>
<dbReference type="RefSeq" id="WP_309489059.1">
    <property type="nucleotide sequence ID" value="NZ_JAENIG010000003.1"/>
</dbReference>
<dbReference type="Proteomes" id="UP000634206">
    <property type="component" value="Unassembled WGS sequence"/>
</dbReference>
<evidence type="ECO:0000313" key="3">
    <source>
        <dbReference type="Proteomes" id="UP000634206"/>
    </source>
</evidence>
<dbReference type="EMBL" id="JAENIG010000003">
    <property type="protein sequence ID" value="MBK1854451.1"/>
    <property type="molecule type" value="Genomic_DNA"/>
</dbReference>
<reference evidence="2" key="1">
    <citation type="submission" date="2021-01" db="EMBL/GenBank/DDBJ databases">
        <title>Modified the classification status of verrucomicrobia.</title>
        <authorList>
            <person name="Feng X."/>
        </authorList>
    </citation>
    <scope>NUCLEOTIDE SEQUENCE</scope>
    <source>
        <strain evidence="2">5K15</strain>
    </source>
</reference>
<feature type="transmembrane region" description="Helical" evidence="1">
    <location>
        <begin position="99"/>
        <end position="120"/>
    </location>
</feature>
<keyword evidence="1" id="KW-0472">Membrane</keyword>
<gene>
    <name evidence="2" type="ORF">JIN83_05745</name>
</gene>
<protein>
    <submittedName>
        <fullName evidence="2">Uncharacterized protein</fullName>
    </submittedName>
</protein>
<keyword evidence="1" id="KW-1133">Transmembrane helix</keyword>
<name>A0AAE2SDR1_9BACT</name>
<organism evidence="2 3">
    <name type="scientific">Oceaniferula flava</name>
    <dbReference type="NCBI Taxonomy" id="2800421"/>
    <lineage>
        <taxon>Bacteria</taxon>
        <taxon>Pseudomonadati</taxon>
        <taxon>Verrucomicrobiota</taxon>
        <taxon>Verrucomicrobiia</taxon>
        <taxon>Verrucomicrobiales</taxon>
        <taxon>Verrucomicrobiaceae</taxon>
        <taxon>Oceaniferula</taxon>
    </lineage>
</organism>
<comment type="caution">
    <text evidence="2">The sequence shown here is derived from an EMBL/GenBank/DDBJ whole genome shotgun (WGS) entry which is preliminary data.</text>
</comment>
<evidence type="ECO:0000256" key="1">
    <source>
        <dbReference type="SAM" id="Phobius"/>
    </source>
</evidence>
<dbReference type="AlphaFoldDB" id="A0AAE2SDR1"/>
<keyword evidence="1" id="KW-0812">Transmembrane</keyword>
<sequence>MQLTKFDRWLKENFIYETHIFILRRPEFKLPSGVKISELDQGASGDYRFRLRIKNNKKADQTLALLKEHQLMCATHVVEGRHWYNKRIAPEGKSFTYQWILRGITSVLILCAAYGVYVLFQNPQLISTIQDTLNELKAGM</sequence>
<evidence type="ECO:0000313" key="2">
    <source>
        <dbReference type="EMBL" id="MBK1854451.1"/>
    </source>
</evidence>
<accession>A0AAE2SDR1</accession>
<proteinExistence type="predicted"/>